<dbReference type="PROSITE" id="PS50991">
    <property type="entry name" value="PYR_CT"/>
    <property type="match status" value="1"/>
</dbReference>
<evidence type="ECO:0000256" key="5">
    <source>
        <dbReference type="ARBA" id="ARBA00022679"/>
    </source>
</evidence>
<proteinExistence type="inferred from homology"/>
<gene>
    <name evidence="11" type="ORF">XD66_1192</name>
</gene>
<sequence length="532" mass="59055">MRFFGDYVLIYDTTLRDGTQAEGISLTVEDKLKIARKLDEIGIHYIEGGWPGSNPKDMEFFERARKFSWKQARISAFGATRKAGMKAGDDPNIRALLEAETPVVAVVGKSWDLHVTTALKTTLEENLSMIRESVGLLKEHGREVVYDAEHFFDGYKANPAYALETLRAAEGAGADWIVLCDTNGGALPDEVREITNRIRRFIRKPLGIHTHNDGDLAVANSITAVSCGVRMVQGTINGFGERCGNANLCSVIPNLQFKMGYRCLEESSLRHLTEVSRYVSEIANMTPLNSQPFVGTSAFAHKGGIHVSAILKNPRTYEHLDPELVGNSRRVLVSELAGASNINYKAQELGIDISQDGDRTRELIAEIKELEYRGYQFEGAEASLELLLRRGCGQYEEFFTLESLKILVEKRPENGNGGGINSEAMIKLRVGDQIIHTAAEGDGPVNAVDNALRKALEEFYPCLKEMHLVDYKVRVLDGKDGTRANVRVLIESADSTGTWSTVGVSENIIEASWQALTDSMNYFLLRRCRKKD</sequence>
<dbReference type="PANTHER" id="PTHR43538">
    <property type="entry name" value="ALPHA-IPM SYNTHASE/HOMOCITRATE SYNTHASE"/>
    <property type="match status" value="1"/>
</dbReference>
<dbReference type="InterPro" id="IPR013785">
    <property type="entry name" value="Aldolase_TIM"/>
</dbReference>
<evidence type="ECO:0000256" key="8">
    <source>
        <dbReference type="NCBIfam" id="TIGR00977"/>
    </source>
</evidence>
<dbReference type="Proteomes" id="UP000053326">
    <property type="component" value="Unassembled WGS sequence"/>
</dbReference>
<dbReference type="Pfam" id="PF22617">
    <property type="entry name" value="HCS_D2"/>
    <property type="match status" value="1"/>
</dbReference>
<keyword evidence="5 9" id="KW-0808">Transferase</keyword>
<organism evidence="11 12">
    <name type="scientific">Thermacetogenium phaeum</name>
    <dbReference type="NCBI Taxonomy" id="85874"/>
    <lineage>
        <taxon>Bacteria</taxon>
        <taxon>Bacillati</taxon>
        <taxon>Bacillota</taxon>
        <taxon>Clostridia</taxon>
        <taxon>Thermoanaerobacterales</taxon>
        <taxon>Thermoanaerobacteraceae</taxon>
        <taxon>Thermacetogenium</taxon>
    </lineage>
</organism>
<reference evidence="12" key="1">
    <citation type="journal article" date="2015" name="MBio">
        <title>Genome-Resolved Metagenomic Analysis Reveals Roles for Candidate Phyla and Other Microbial Community Members in Biogeochemical Transformations in Oil Reservoirs.</title>
        <authorList>
            <person name="Hu P."/>
            <person name="Tom L."/>
            <person name="Singh A."/>
            <person name="Thomas B.C."/>
            <person name="Baker B.J."/>
            <person name="Piceno Y.M."/>
            <person name="Andersen G.L."/>
            <person name="Banfield J.F."/>
        </authorList>
    </citation>
    <scope>NUCLEOTIDE SEQUENCE [LARGE SCALE GENOMIC DNA]</scope>
</reference>
<accession>A0A101FFJ2</accession>
<keyword evidence="6" id="KW-0100">Branched-chain amino acid biosynthesis</keyword>
<evidence type="ECO:0000256" key="7">
    <source>
        <dbReference type="ARBA" id="ARBA00048263"/>
    </source>
</evidence>
<evidence type="ECO:0000313" key="12">
    <source>
        <dbReference type="Proteomes" id="UP000053326"/>
    </source>
</evidence>
<dbReference type="InterPro" id="IPR013709">
    <property type="entry name" value="2-isopropylmalate_synth_dimer"/>
</dbReference>
<dbReference type="InterPro" id="IPR005675">
    <property type="entry name" value="Citramal_synthase"/>
</dbReference>
<dbReference type="PATRIC" id="fig|85874.4.peg.615"/>
<comment type="catalytic activity">
    <reaction evidence="7">
        <text>pyruvate + acetyl-CoA + H2O = (3R)-citramalate + CoA + H(+)</text>
        <dbReference type="Rhea" id="RHEA:19045"/>
        <dbReference type="ChEBI" id="CHEBI:15361"/>
        <dbReference type="ChEBI" id="CHEBI:15377"/>
        <dbReference type="ChEBI" id="CHEBI:15378"/>
        <dbReference type="ChEBI" id="CHEBI:30934"/>
        <dbReference type="ChEBI" id="CHEBI:57287"/>
        <dbReference type="ChEBI" id="CHEBI:57288"/>
        <dbReference type="EC" id="2.3.3.21"/>
    </reaction>
</comment>
<dbReference type="SUPFAM" id="SSF110921">
    <property type="entry name" value="2-isopropylmalate synthase LeuA, allosteric (dimerisation) domain"/>
    <property type="match status" value="1"/>
</dbReference>
<dbReference type="UniPathway" id="UPA00047">
    <property type="reaction ID" value="UER00066"/>
</dbReference>
<protein>
    <recommendedName>
        <fullName evidence="8">Citramalate synthase</fullName>
        <ecNumber evidence="8">2.3.3.21</ecNumber>
    </recommendedName>
</protein>
<dbReference type="InterPro" id="IPR000891">
    <property type="entry name" value="PYR_CT"/>
</dbReference>
<keyword evidence="4" id="KW-0412">Isoleucine biosynthesis</keyword>
<keyword evidence="3" id="KW-0028">Amino-acid biosynthesis</keyword>
<evidence type="ECO:0000256" key="2">
    <source>
        <dbReference type="ARBA" id="ARBA00006154"/>
    </source>
</evidence>
<dbReference type="EMBL" id="LGFO01000164">
    <property type="protein sequence ID" value="KUK36097.1"/>
    <property type="molecule type" value="Genomic_DNA"/>
</dbReference>
<dbReference type="SUPFAM" id="SSF51569">
    <property type="entry name" value="Aldolase"/>
    <property type="match status" value="1"/>
</dbReference>
<dbReference type="PANTHER" id="PTHR43538:SF1">
    <property type="entry name" value="(R)-CITRAMALATE SYNTHASE"/>
    <property type="match status" value="1"/>
</dbReference>
<comment type="similarity">
    <text evidence="2 9">Belongs to the alpha-IPM synthase/homocitrate synthase family.</text>
</comment>
<evidence type="ECO:0000259" key="10">
    <source>
        <dbReference type="PROSITE" id="PS50991"/>
    </source>
</evidence>
<evidence type="ECO:0000256" key="4">
    <source>
        <dbReference type="ARBA" id="ARBA00022624"/>
    </source>
</evidence>
<dbReference type="Pfam" id="PF08502">
    <property type="entry name" value="LeuA_dimer"/>
    <property type="match status" value="1"/>
</dbReference>
<dbReference type="InterPro" id="IPR036230">
    <property type="entry name" value="LeuA_allosteric_dom_sf"/>
</dbReference>
<dbReference type="GO" id="GO:0003852">
    <property type="term" value="F:2-isopropylmalate synthase activity"/>
    <property type="evidence" value="ECO:0007669"/>
    <property type="project" value="InterPro"/>
</dbReference>
<dbReference type="SMART" id="SM00917">
    <property type="entry name" value="LeuA_dimer"/>
    <property type="match status" value="1"/>
</dbReference>
<evidence type="ECO:0000256" key="3">
    <source>
        <dbReference type="ARBA" id="ARBA00022605"/>
    </source>
</evidence>
<dbReference type="Gene3D" id="3.30.160.270">
    <property type="match status" value="1"/>
</dbReference>
<dbReference type="EC" id="2.3.3.21" evidence="8"/>
<evidence type="ECO:0000313" key="11">
    <source>
        <dbReference type="EMBL" id="KUK36097.1"/>
    </source>
</evidence>
<comment type="caution">
    <text evidence="11">The sequence shown here is derived from an EMBL/GenBank/DDBJ whole genome shotgun (WGS) entry which is preliminary data.</text>
</comment>
<evidence type="ECO:0000256" key="9">
    <source>
        <dbReference type="RuleBase" id="RU003523"/>
    </source>
</evidence>
<dbReference type="AlphaFoldDB" id="A0A101FFJ2"/>
<dbReference type="Gene3D" id="3.20.20.70">
    <property type="entry name" value="Aldolase class I"/>
    <property type="match status" value="1"/>
</dbReference>
<dbReference type="Gene3D" id="1.10.238.260">
    <property type="match status" value="1"/>
</dbReference>
<dbReference type="CDD" id="cd07941">
    <property type="entry name" value="DRE_TIM_LeuA3"/>
    <property type="match status" value="1"/>
</dbReference>
<feature type="domain" description="Pyruvate carboxyltransferase" evidence="10">
    <location>
        <begin position="8"/>
        <end position="270"/>
    </location>
</feature>
<dbReference type="InterPro" id="IPR002034">
    <property type="entry name" value="AIPM/Hcit_synth_CS"/>
</dbReference>
<dbReference type="Pfam" id="PF00682">
    <property type="entry name" value="HMGL-like"/>
    <property type="match status" value="1"/>
</dbReference>
<evidence type="ECO:0000256" key="1">
    <source>
        <dbReference type="ARBA" id="ARBA00004743"/>
    </source>
</evidence>
<dbReference type="InterPro" id="IPR054691">
    <property type="entry name" value="LeuA/HCS_post-cat"/>
</dbReference>
<dbReference type="PROSITE" id="PS00815">
    <property type="entry name" value="AIPM_HOMOCIT_SYNTH_1"/>
    <property type="match status" value="1"/>
</dbReference>
<comment type="pathway">
    <text evidence="1">Amino-acid biosynthesis; L-isoleucine biosynthesis; 2-oxobutanoate from pyruvate: step 1/3.</text>
</comment>
<dbReference type="GO" id="GO:0009097">
    <property type="term" value="P:isoleucine biosynthetic process"/>
    <property type="evidence" value="ECO:0007669"/>
    <property type="project" value="UniProtKB-UniRule"/>
</dbReference>
<name>A0A101FFJ2_9THEO</name>
<dbReference type="NCBIfam" id="TIGR00977">
    <property type="entry name" value="citramal_synth"/>
    <property type="match status" value="1"/>
</dbReference>
<dbReference type="GO" id="GO:0009098">
    <property type="term" value="P:L-leucine biosynthetic process"/>
    <property type="evidence" value="ECO:0007669"/>
    <property type="project" value="InterPro"/>
</dbReference>
<dbReference type="GO" id="GO:0043714">
    <property type="term" value="F:(R)-citramalate synthase activity"/>
    <property type="evidence" value="ECO:0007669"/>
    <property type="project" value="UniProtKB-UniRule"/>
</dbReference>
<evidence type="ECO:0000256" key="6">
    <source>
        <dbReference type="ARBA" id="ARBA00023304"/>
    </source>
</evidence>